<dbReference type="Pfam" id="PF00903">
    <property type="entry name" value="Glyoxalase"/>
    <property type="match status" value="1"/>
</dbReference>
<evidence type="ECO:0000259" key="2">
    <source>
        <dbReference type="PROSITE" id="PS51819"/>
    </source>
</evidence>
<sequence length="175" mass="19377">MPHLGLVTLVVRDYDEAVAFYVNAVGFELIEDTRISDEKRWVVVGPPGARETAVLLARAATPEQAARIGDQTGGRVGWFLNTEDFDRDHERMRAAGVVFEEPPRHEPYGTVAVFRDPYGNRWDLIGPRRDRGADGTGSGAPGRGEPPDPARWPTSEPGGTPVRERTSRVRWAWSA</sequence>
<reference evidence="3 4" key="1">
    <citation type="submission" date="2020-07" db="EMBL/GenBank/DDBJ databases">
        <title>Sequencing the genomes of 1000 actinobacteria strains.</title>
        <authorList>
            <person name="Klenk H.-P."/>
        </authorList>
    </citation>
    <scope>NUCLEOTIDE SEQUENCE [LARGE SCALE GENOMIC DNA]</scope>
    <source>
        <strain evidence="3 4">CXB654</strain>
    </source>
</reference>
<evidence type="ECO:0000313" key="3">
    <source>
        <dbReference type="EMBL" id="NYE50334.1"/>
    </source>
</evidence>
<comment type="caution">
    <text evidence="3">The sequence shown here is derived from an EMBL/GenBank/DDBJ whole genome shotgun (WGS) entry which is preliminary data.</text>
</comment>
<dbReference type="PANTHER" id="PTHR36437">
    <property type="entry name" value="GLYOXALASE/BLEOMYCIN RESISTANCE PROTEIN/DIOXYGENASE"/>
    <property type="match status" value="1"/>
</dbReference>
<organism evidence="3 4">
    <name type="scientific">Spinactinospora alkalitolerans</name>
    <dbReference type="NCBI Taxonomy" id="687207"/>
    <lineage>
        <taxon>Bacteria</taxon>
        <taxon>Bacillati</taxon>
        <taxon>Actinomycetota</taxon>
        <taxon>Actinomycetes</taxon>
        <taxon>Streptosporangiales</taxon>
        <taxon>Nocardiopsidaceae</taxon>
        <taxon>Spinactinospora</taxon>
    </lineage>
</organism>
<dbReference type="InterPro" id="IPR037523">
    <property type="entry name" value="VOC_core"/>
</dbReference>
<feature type="domain" description="VOC" evidence="2">
    <location>
        <begin position="3"/>
        <end position="127"/>
    </location>
</feature>
<accession>A0A852U8D2</accession>
<dbReference type="Proteomes" id="UP000589036">
    <property type="component" value="Unassembled WGS sequence"/>
</dbReference>
<dbReference type="CDD" id="cd07263">
    <property type="entry name" value="VOC_like"/>
    <property type="match status" value="1"/>
</dbReference>
<keyword evidence="3" id="KW-0223">Dioxygenase</keyword>
<dbReference type="InterPro" id="IPR004360">
    <property type="entry name" value="Glyas_Fos-R_dOase_dom"/>
</dbReference>
<evidence type="ECO:0000313" key="4">
    <source>
        <dbReference type="Proteomes" id="UP000589036"/>
    </source>
</evidence>
<name>A0A852U8D2_9ACTN</name>
<gene>
    <name evidence="3" type="ORF">HDA32_005454</name>
</gene>
<feature type="region of interest" description="Disordered" evidence="1">
    <location>
        <begin position="124"/>
        <end position="175"/>
    </location>
</feature>
<dbReference type="Gene3D" id="3.10.180.10">
    <property type="entry name" value="2,3-Dihydroxybiphenyl 1,2-Dioxygenase, domain 1"/>
    <property type="match status" value="1"/>
</dbReference>
<keyword evidence="3" id="KW-0456">Lyase</keyword>
<protein>
    <submittedName>
        <fullName evidence="3">Catechol 2,3-dioxygenase-like lactoylglutathione lyase family enzyme</fullName>
    </submittedName>
</protein>
<dbReference type="GO" id="GO:0016829">
    <property type="term" value="F:lyase activity"/>
    <property type="evidence" value="ECO:0007669"/>
    <property type="project" value="UniProtKB-KW"/>
</dbReference>
<dbReference type="AlphaFoldDB" id="A0A852U8D2"/>
<dbReference type="EMBL" id="JACCCC010000001">
    <property type="protein sequence ID" value="NYE50334.1"/>
    <property type="molecule type" value="Genomic_DNA"/>
</dbReference>
<evidence type="ECO:0000256" key="1">
    <source>
        <dbReference type="SAM" id="MobiDB-lite"/>
    </source>
</evidence>
<dbReference type="GO" id="GO:0051213">
    <property type="term" value="F:dioxygenase activity"/>
    <property type="evidence" value="ECO:0007669"/>
    <property type="project" value="UniProtKB-KW"/>
</dbReference>
<proteinExistence type="predicted"/>
<dbReference type="PROSITE" id="PS51819">
    <property type="entry name" value="VOC"/>
    <property type="match status" value="1"/>
</dbReference>
<dbReference type="SUPFAM" id="SSF54593">
    <property type="entry name" value="Glyoxalase/Bleomycin resistance protein/Dihydroxybiphenyl dioxygenase"/>
    <property type="match status" value="1"/>
</dbReference>
<keyword evidence="4" id="KW-1185">Reference proteome</keyword>
<dbReference type="InterPro" id="IPR029068">
    <property type="entry name" value="Glyas_Bleomycin-R_OHBP_Dase"/>
</dbReference>
<dbReference type="RefSeq" id="WP_425566304.1">
    <property type="nucleotide sequence ID" value="NZ_BAAAYY010000014.1"/>
</dbReference>
<dbReference type="PANTHER" id="PTHR36437:SF2">
    <property type="entry name" value="GLYOXALASE_BLEOMYCIN RESISTANCE PROTEIN_DIOXYGENASE"/>
    <property type="match status" value="1"/>
</dbReference>
<keyword evidence="3" id="KW-0560">Oxidoreductase</keyword>